<dbReference type="EMBL" id="KI392588">
    <property type="protein sequence ID" value="ERN13285.1"/>
    <property type="molecule type" value="Genomic_DNA"/>
</dbReference>
<dbReference type="Gramene" id="ERN13285">
    <property type="protein sequence ID" value="ERN13285"/>
    <property type="gene ID" value="AMTR_s00041p00048930"/>
</dbReference>
<dbReference type="HOGENOM" id="CLU_1498263_0_0_1"/>
<organism evidence="1 2">
    <name type="scientific">Amborella trichopoda</name>
    <dbReference type="NCBI Taxonomy" id="13333"/>
    <lineage>
        <taxon>Eukaryota</taxon>
        <taxon>Viridiplantae</taxon>
        <taxon>Streptophyta</taxon>
        <taxon>Embryophyta</taxon>
        <taxon>Tracheophyta</taxon>
        <taxon>Spermatophyta</taxon>
        <taxon>Magnoliopsida</taxon>
        <taxon>Amborellales</taxon>
        <taxon>Amborellaceae</taxon>
        <taxon>Amborella</taxon>
    </lineage>
</organism>
<evidence type="ECO:0000313" key="1">
    <source>
        <dbReference type="EMBL" id="ERN13285.1"/>
    </source>
</evidence>
<evidence type="ECO:0000313" key="2">
    <source>
        <dbReference type="Proteomes" id="UP000017836"/>
    </source>
</evidence>
<proteinExistence type="predicted"/>
<dbReference type="AlphaFoldDB" id="W1Q070"/>
<accession>W1Q070</accession>
<dbReference type="Proteomes" id="UP000017836">
    <property type="component" value="Unassembled WGS sequence"/>
</dbReference>
<name>W1Q070_AMBTC</name>
<sequence length="180" mass="19534">MADDYCGSVTSFGDNLDSWSEEEAEFVPPMDVIQPPPVDQLPLIIAMVNGNLGIDKQFEDTDDEYVEMVAVMGVSFNATNGEVLAMIKGNVEAPANNVADGKELFNDARSIGGGKEKRNNQPTRSSLIITAKHYMESRGRIISFSEPDDIIHVEGSTSLDPANVAFIAKVEETSFVNESS</sequence>
<protein>
    <submittedName>
        <fullName evidence="1">Uncharacterized protein</fullName>
    </submittedName>
</protein>
<reference evidence="2" key="1">
    <citation type="journal article" date="2013" name="Science">
        <title>The Amborella genome and the evolution of flowering plants.</title>
        <authorList>
            <consortium name="Amborella Genome Project"/>
        </authorList>
    </citation>
    <scope>NUCLEOTIDE SEQUENCE [LARGE SCALE GENOMIC DNA]</scope>
</reference>
<gene>
    <name evidence="1" type="ORF">AMTR_s00041p00048930</name>
</gene>
<keyword evidence="2" id="KW-1185">Reference proteome</keyword>